<dbReference type="InterPro" id="IPR012467">
    <property type="entry name" value="DUF1684"/>
</dbReference>
<dbReference type="Proteomes" id="UP000642809">
    <property type="component" value="Unassembled WGS sequence"/>
</dbReference>
<dbReference type="PANTHER" id="PTHR41913">
    <property type="entry name" value="DUF1684 DOMAIN-CONTAINING PROTEIN"/>
    <property type="match status" value="1"/>
</dbReference>
<dbReference type="PANTHER" id="PTHR41913:SF1">
    <property type="entry name" value="DUF1684 DOMAIN-CONTAINING PROTEIN"/>
    <property type="match status" value="1"/>
</dbReference>
<dbReference type="RefSeq" id="WP_189578573.1">
    <property type="nucleotide sequence ID" value="NZ_BMYF01000001.1"/>
</dbReference>
<sequence>MKKKLLPILICLLYFFSCDKKPNKLLNQKEHEELIDSWVENRLASLKKDDGWLNLIGLHWISNSETSMGSADYNDILLPADKFPEKIGTFFWQDSILTFTPKIDGITYNGQMVESPMILYTSGLDEPTKTLSLGSLLWTIIIRGDALGVRIRDLDASAISDFKGIPRFATSLDWRLKGEFTPYEFGKELSITNVLGQTSINLSPGFVSFEKDGKVYQLDALDANNQLYLIFADASSGLETYGGGRYLYIDKPAPKKTEVIIDFNKAYNPPCVFTAYATCPLPPRENILDLYISAGEKYMDK</sequence>
<evidence type="ECO:0000313" key="2">
    <source>
        <dbReference type="Proteomes" id="UP000642809"/>
    </source>
</evidence>
<keyword evidence="2" id="KW-1185">Reference proteome</keyword>
<dbReference type="EMBL" id="BMYF01000001">
    <property type="protein sequence ID" value="GHB25207.1"/>
    <property type="molecule type" value="Genomic_DNA"/>
</dbReference>
<evidence type="ECO:0008006" key="3">
    <source>
        <dbReference type="Google" id="ProtNLM"/>
    </source>
</evidence>
<gene>
    <name evidence="1" type="ORF">GCM10008106_02450</name>
</gene>
<reference evidence="1" key="2">
    <citation type="submission" date="2020-09" db="EMBL/GenBank/DDBJ databases">
        <authorList>
            <person name="Sun Q."/>
            <person name="Kim S."/>
        </authorList>
    </citation>
    <scope>NUCLEOTIDE SEQUENCE</scope>
    <source>
        <strain evidence="1">KCTC 23224</strain>
    </source>
</reference>
<organism evidence="1 2">
    <name type="scientific">Mongoliitalea lutea</name>
    <dbReference type="NCBI Taxonomy" id="849756"/>
    <lineage>
        <taxon>Bacteria</taxon>
        <taxon>Pseudomonadati</taxon>
        <taxon>Bacteroidota</taxon>
        <taxon>Cytophagia</taxon>
        <taxon>Cytophagales</taxon>
        <taxon>Cyclobacteriaceae</taxon>
        <taxon>Mongoliitalea</taxon>
    </lineage>
</organism>
<accession>A0A8J3CUD1</accession>
<name>A0A8J3CUD1_9BACT</name>
<protein>
    <recommendedName>
        <fullName evidence="3">DUF1684 domain-containing protein</fullName>
    </recommendedName>
</protein>
<reference evidence="1" key="1">
    <citation type="journal article" date="2014" name="Int. J. Syst. Evol. Microbiol.">
        <title>Complete genome sequence of Corynebacterium casei LMG S-19264T (=DSM 44701T), isolated from a smear-ripened cheese.</title>
        <authorList>
            <consortium name="US DOE Joint Genome Institute (JGI-PGF)"/>
            <person name="Walter F."/>
            <person name="Albersmeier A."/>
            <person name="Kalinowski J."/>
            <person name="Ruckert C."/>
        </authorList>
    </citation>
    <scope>NUCLEOTIDE SEQUENCE</scope>
    <source>
        <strain evidence="1">KCTC 23224</strain>
    </source>
</reference>
<evidence type="ECO:0000313" key="1">
    <source>
        <dbReference type="EMBL" id="GHB25207.1"/>
    </source>
</evidence>
<dbReference type="AlphaFoldDB" id="A0A8J3CUD1"/>
<proteinExistence type="predicted"/>
<comment type="caution">
    <text evidence="1">The sequence shown here is derived from an EMBL/GenBank/DDBJ whole genome shotgun (WGS) entry which is preliminary data.</text>
</comment>
<dbReference type="Pfam" id="PF07920">
    <property type="entry name" value="DUF1684"/>
    <property type="match status" value="1"/>
</dbReference>